<dbReference type="OrthoDB" id="2322499at2759"/>
<dbReference type="Proteomes" id="UP000007431">
    <property type="component" value="Unassembled WGS sequence"/>
</dbReference>
<dbReference type="Gene3D" id="1.20.1280.50">
    <property type="match status" value="1"/>
</dbReference>
<dbReference type="InterPro" id="IPR001810">
    <property type="entry name" value="F-box_dom"/>
</dbReference>
<dbReference type="STRING" id="578458.D8PM64"/>
<sequence length="681" mass="75251">MAQSTARTPESQPVVGSSARRKRDADTNEGLIDEEEGSIPRRTKRRRKTREADVSEAVSFDEMGGASTSADGNATSIPAKKRKAPDSTKKGKASANSQPQRRRVKGSLERLTDMPFDILLEIFSHLDPASLLSITRTTKVLRALLLDRSTIQIWRDSLSRVEGAPGTLIPETPGSGPPGSSIKLPDDLSEPAFTALAFGHHCQFCASPHGSQVLWTARLRYCKKCIPENFIHAPASGDMNKFAFKYPILRKPMEAREMIPSIEWKKSPFYFPKPHVERLNAEYMSLTGDPDALAKWKKEKKAEYGEAEEFSNCCELMEAILSDQRIRKQGEMRKDRQASIESRLRALGLGADFDYAKSRVMLEGMPHWKKTQPEMTDKADPPQDPCRPQTGLPQDRPQALHSPDAVCSSRYIPAAALVVYKSDSPSRKTSQPSSTSIHPLPHPRPSNMFATLLPLTLLATSLTRASPLEDRSASPLEDRSTSPLEDRSASPLQKRAGICDSAPLDAPAVEISQHGDSSKVWWVRDTSDYFFDYVDLEPESTNATQHIYHTWYLQRVNTQYDFVRYDDQFALVSAIAIKTKAISTNGANSLYGRQYTTLPDDTEGEILANKGFAWTMSCATCADELCLSCGTGSSEGSKLESCTFKEPFAGNCITTQANGTLTALPCDGSAEQLYDVHVVEA</sequence>
<feature type="compositionally biased region" description="Basic and acidic residues" evidence="1">
    <location>
        <begin position="467"/>
        <end position="488"/>
    </location>
</feature>
<dbReference type="CDD" id="cd09917">
    <property type="entry name" value="F-box_SF"/>
    <property type="match status" value="1"/>
</dbReference>
<dbReference type="InParanoid" id="D8PM64"/>
<dbReference type="SUPFAM" id="SSF81383">
    <property type="entry name" value="F-box domain"/>
    <property type="match status" value="1"/>
</dbReference>
<feature type="compositionally biased region" description="Polar residues" evidence="1">
    <location>
        <begin position="1"/>
        <end position="15"/>
    </location>
</feature>
<dbReference type="RefSeq" id="XP_003039034.1">
    <property type="nucleotide sequence ID" value="XM_003038988.1"/>
</dbReference>
<feature type="region of interest" description="Disordered" evidence="1">
    <location>
        <begin position="422"/>
        <end position="445"/>
    </location>
</feature>
<dbReference type="HOGENOM" id="CLU_403925_0_0_1"/>
<dbReference type="KEGG" id="scm:SCHCO_01140310"/>
<dbReference type="Pfam" id="PF12937">
    <property type="entry name" value="F-box-like"/>
    <property type="match status" value="1"/>
</dbReference>
<protein>
    <submittedName>
        <fullName evidence="3">Expressed protein</fullName>
    </submittedName>
</protein>
<dbReference type="AlphaFoldDB" id="D8PM64"/>
<proteinExistence type="predicted"/>
<dbReference type="PROSITE" id="PS50181">
    <property type="entry name" value="FBOX"/>
    <property type="match status" value="1"/>
</dbReference>
<dbReference type="InterPro" id="IPR036047">
    <property type="entry name" value="F-box-like_dom_sf"/>
</dbReference>
<dbReference type="VEuPathDB" id="FungiDB:SCHCODRAFT_01140310"/>
<feature type="domain" description="F-box" evidence="2">
    <location>
        <begin position="108"/>
        <end position="157"/>
    </location>
</feature>
<feature type="region of interest" description="Disordered" evidence="1">
    <location>
        <begin position="371"/>
        <end position="402"/>
    </location>
</feature>
<organism evidence="4">
    <name type="scientific">Schizophyllum commune (strain H4-8 / FGSC 9210)</name>
    <name type="common">Split gill fungus</name>
    <dbReference type="NCBI Taxonomy" id="578458"/>
    <lineage>
        <taxon>Eukaryota</taxon>
        <taxon>Fungi</taxon>
        <taxon>Dikarya</taxon>
        <taxon>Basidiomycota</taxon>
        <taxon>Agaricomycotina</taxon>
        <taxon>Agaricomycetes</taxon>
        <taxon>Agaricomycetidae</taxon>
        <taxon>Agaricales</taxon>
        <taxon>Schizophyllaceae</taxon>
        <taxon>Schizophyllum</taxon>
    </lineage>
</organism>
<evidence type="ECO:0000313" key="4">
    <source>
        <dbReference type="Proteomes" id="UP000007431"/>
    </source>
</evidence>
<dbReference type="SMART" id="SM00256">
    <property type="entry name" value="FBOX"/>
    <property type="match status" value="1"/>
</dbReference>
<evidence type="ECO:0000259" key="2">
    <source>
        <dbReference type="PROSITE" id="PS50181"/>
    </source>
</evidence>
<reference evidence="3 4" key="1">
    <citation type="journal article" date="2010" name="Nat. Biotechnol.">
        <title>Genome sequence of the model mushroom Schizophyllum commune.</title>
        <authorList>
            <person name="Ohm R.A."/>
            <person name="de Jong J.F."/>
            <person name="Lugones L.G."/>
            <person name="Aerts A."/>
            <person name="Kothe E."/>
            <person name="Stajich J.E."/>
            <person name="de Vries R.P."/>
            <person name="Record E."/>
            <person name="Levasseur A."/>
            <person name="Baker S.E."/>
            <person name="Bartholomew K.A."/>
            <person name="Coutinho P.M."/>
            <person name="Erdmann S."/>
            <person name="Fowler T.J."/>
            <person name="Gathman A.C."/>
            <person name="Lombard V."/>
            <person name="Henrissat B."/>
            <person name="Knabe N."/>
            <person name="Kuees U."/>
            <person name="Lilly W.W."/>
            <person name="Lindquist E."/>
            <person name="Lucas S."/>
            <person name="Magnuson J.K."/>
            <person name="Piumi F."/>
            <person name="Raudaskoski M."/>
            <person name="Salamov A."/>
            <person name="Schmutz J."/>
            <person name="Schwarze F.W.M.R."/>
            <person name="vanKuyk P.A."/>
            <person name="Horton J.S."/>
            <person name="Grigoriev I.V."/>
            <person name="Woesten H.A.B."/>
        </authorList>
    </citation>
    <scope>NUCLEOTIDE SEQUENCE [LARGE SCALE GENOMIC DNA]</scope>
    <source>
        <strain evidence="4">H4-8 / FGSC 9210</strain>
    </source>
</reference>
<feature type="compositionally biased region" description="Polar residues" evidence="1">
    <location>
        <begin position="427"/>
        <end position="437"/>
    </location>
</feature>
<feature type="compositionally biased region" description="Polar residues" evidence="1">
    <location>
        <begin position="66"/>
        <end position="76"/>
    </location>
</feature>
<keyword evidence="4" id="KW-1185">Reference proteome</keyword>
<name>D8PM64_SCHCM</name>
<accession>D8PM64</accession>
<feature type="compositionally biased region" description="Basic and acidic residues" evidence="1">
    <location>
        <begin position="371"/>
        <end position="381"/>
    </location>
</feature>
<gene>
    <name evidence="3" type="ORF">SCHCODRAFT_255793</name>
</gene>
<evidence type="ECO:0000313" key="3">
    <source>
        <dbReference type="EMBL" id="EFJ04132.1"/>
    </source>
</evidence>
<feature type="region of interest" description="Disordered" evidence="1">
    <location>
        <begin position="466"/>
        <end position="493"/>
    </location>
</feature>
<feature type="region of interest" description="Disordered" evidence="1">
    <location>
        <begin position="1"/>
        <end position="108"/>
    </location>
</feature>
<dbReference type="EMBL" id="GL377302">
    <property type="protein sequence ID" value="EFJ04132.1"/>
    <property type="molecule type" value="Genomic_DNA"/>
</dbReference>
<feature type="region of interest" description="Disordered" evidence="1">
    <location>
        <begin position="164"/>
        <end position="183"/>
    </location>
</feature>
<evidence type="ECO:0000256" key="1">
    <source>
        <dbReference type="SAM" id="MobiDB-lite"/>
    </source>
</evidence>
<dbReference type="GeneID" id="9595133"/>